<dbReference type="PANTHER" id="PTHR42983:SF1">
    <property type="entry name" value="IRON-MOLYBDENUM PROTEIN"/>
    <property type="match status" value="1"/>
</dbReference>
<proteinExistence type="predicted"/>
<dbReference type="CDD" id="cd00851">
    <property type="entry name" value="MTH1175"/>
    <property type="match status" value="1"/>
</dbReference>
<sequence length="126" mass="13163">MMKIAVACMGKQVGGHFGHCENFTIFEAKNGKIASENSIPNPGHRPGFLPNFLGDMGVEVIIAGGMGGGAVEIFNERRIEVIVGAEGDARAAVESYLGGALKSTGSVCHEHAYEDECGGHYAPKGN</sequence>
<feature type="domain" description="Dinitrogenase iron-molybdenum cofactor biosynthesis" evidence="1">
    <location>
        <begin position="10"/>
        <end position="96"/>
    </location>
</feature>
<name>A0A644YMX6_9ZZZZ</name>
<dbReference type="SUPFAM" id="SSF53146">
    <property type="entry name" value="Nitrogenase accessory factor-like"/>
    <property type="match status" value="1"/>
</dbReference>
<reference evidence="2" key="1">
    <citation type="submission" date="2019-08" db="EMBL/GenBank/DDBJ databases">
        <authorList>
            <person name="Kucharzyk K."/>
            <person name="Murdoch R.W."/>
            <person name="Higgins S."/>
            <person name="Loffler F."/>
        </authorList>
    </citation>
    <scope>NUCLEOTIDE SEQUENCE</scope>
</reference>
<accession>A0A644YMX6</accession>
<gene>
    <name evidence="2" type="ORF">SDC9_76397</name>
</gene>
<comment type="caution">
    <text evidence="2">The sequence shown here is derived from an EMBL/GenBank/DDBJ whole genome shotgun (WGS) entry which is preliminary data.</text>
</comment>
<protein>
    <recommendedName>
        <fullName evidence="1">Dinitrogenase iron-molybdenum cofactor biosynthesis domain-containing protein</fullName>
    </recommendedName>
</protein>
<dbReference type="AlphaFoldDB" id="A0A644YMX6"/>
<dbReference type="InterPro" id="IPR036105">
    <property type="entry name" value="DiNase_FeMo-co_biosyn_sf"/>
</dbReference>
<dbReference type="PANTHER" id="PTHR42983">
    <property type="entry name" value="DINITROGENASE IRON-MOLYBDENUM COFACTOR PROTEIN-RELATED"/>
    <property type="match status" value="1"/>
</dbReference>
<dbReference type="Gene3D" id="3.30.420.130">
    <property type="entry name" value="Dinitrogenase iron-molybdenum cofactor biosynthesis domain"/>
    <property type="match status" value="1"/>
</dbReference>
<dbReference type="InterPro" id="IPR033913">
    <property type="entry name" value="MTH1175_dom"/>
</dbReference>
<dbReference type="Pfam" id="PF02579">
    <property type="entry name" value="Nitro_FeMo-Co"/>
    <property type="match status" value="1"/>
</dbReference>
<organism evidence="2">
    <name type="scientific">bioreactor metagenome</name>
    <dbReference type="NCBI Taxonomy" id="1076179"/>
    <lineage>
        <taxon>unclassified sequences</taxon>
        <taxon>metagenomes</taxon>
        <taxon>ecological metagenomes</taxon>
    </lineage>
</organism>
<dbReference type="EMBL" id="VSSQ01005627">
    <property type="protein sequence ID" value="MPM29856.1"/>
    <property type="molecule type" value="Genomic_DNA"/>
</dbReference>
<evidence type="ECO:0000313" key="2">
    <source>
        <dbReference type="EMBL" id="MPM29856.1"/>
    </source>
</evidence>
<dbReference type="InterPro" id="IPR003731">
    <property type="entry name" value="Di-Nase_FeMo-co_biosynth"/>
</dbReference>
<evidence type="ECO:0000259" key="1">
    <source>
        <dbReference type="Pfam" id="PF02579"/>
    </source>
</evidence>